<dbReference type="EMBL" id="BGZK01000236">
    <property type="protein sequence ID" value="GBP30688.1"/>
    <property type="molecule type" value="Genomic_DNA"/>
</dbReference>
<evidence type="ECO:0000313" key="2">
    <source>
        <dbReference type="Proteomes" id="UP000299102"/>
    </source>
</evidence>
<comment type="caution">
    <text evidence="1">The sequence shown here is derived from an EMBL/GenBank/DDBJ whole genome shotgun (WGS) entry which is preliminary data.</text>
</comment>
<name>A0A4C1UW79_EUMVA</name>
<organism evidence="1 2">
    <name type="scientific">Eumeta variegata</name>
    <name type="common">Bagworm moth</name>
    <name type="synonym">Eumeta japonica</name>
    <dbReference type="NCBI Taxonomy" id="151549"/>
    <lineage>
        <taxon>Eukaryota</taxon>
        <taxon>Metazoa</taxon>
        <taxon>Ecdysozoa</taxon>
        <taxon>Arthropoda</taxon>
        <taxon>Hexapoda</taxon>
        <taxon>Insecta</taxon>
        <taxon>Pterygota</taxon>
        <taxon>Neoptera</taxon>
        <taxon>Endopterygota</taxon>
        <taxon>Lepidoptera</taxon>
        <taxon>Glossata</taxon>
        <taxon>Ditrysia</taxon>
        <taxon>Tineoidea</taxon>
        <taxon>Psychidae</taxon>
        <taxon>Oiketicinae</taxon>
        <taxon>Eumeta</taxon>
    </lineage>
</organism>
<protein>
    <submittedName>
        <fullName evidence="1">Uncharacterized protein</fullName>
    </submittedName>
</protein>
<keyword evidence="2" id="KW-1185">Reference proteome</keyword>
<accession>A0A4C1UW79</accession>
<sequence>MRSLNSPSKQIRSSTLNIVQEPSACITTAGVNRPLSLVFRRGARRAVSFPRTMVVHVRGLAVHHLHARTGAVVEPPPAGLAASCYYVMSSARNSHRPGSHPRRRPIAESGRRARVIARPARGRSRPREGCCPKLQTTWFMGRYGKAFGGRSHATAARHYVFLVCSELSTLNRRPIYTRKQFSHLRPSSIHGLDRLRIDDGRVRGFRARAHVRCACAGACPRSAADPSPERRGRCNYLRVD</sequence>
<gene>
    <name evidence="1" type="ORF">EVAR_75909_1</name>
</gene>
<reference evidence="1 2" key="1">
    <citation type="journal article" date="2019" name="Commun. Biol.">
        <title>The bagworm genome reveals a unique fibroin gene that provides high tensile strength.</title>
        <authorList>
            <person name="Kono N."/>
            <person name="Nakamura H."/>
            <person name="Ohtoshi R."/>
            <person name="Tomita M."/>
            <person name="Numata K."/>
            <person name="Arakawa K."/>
        </authorList>
    </citation>
    <scope>NUCLEOTIDE SEQUENCE [LARGE SCALE GENOMIC DNA]</scope>
</reference>
<dbReference type="Proteomes" id="UP000299102">
    <property type="component" value="Unassembled WGS sequence"/>
</dbReference>
<evidence type="ECO:0000313" key="1">
    <source>
        <dbReference type="EMBL" id="GBP30688.1"/>
    </source>
</evidence>
<dbReference type="AlphaFoldDB" id="A0A4C1UW79"/>
<proteinExistence type="predicted"/>